<protein>
    <submittedName>
        <fullName evidence="2">Uncharacterized protein</fullName>
    </submittedName>
</protein>
<dbReference type="Proteomes" id="UP001371391">
    <property type="component" value="Unassembled WGS sequence"/>
</dbReference>
<evidence type="ECO:0000256" key="1">
    <source>
        <dbReference type="SAM" id="Phobius"/>
    </source>
</evidence>
<dbReference type="RefSeq" id="WP_341603627.1">
    <property type="nucleotide sequence ID" value="NZ_JBAKAW010000017.1"/>
</dbReference>
<feature type="transmembrane region" description="Helical" evidence="1">
    <location>
        <begin position="185"/>
        <end position="206"/>
    </location>
</feature>
<keyword evidence="3" id="KW-1185">Reference proteome</keyword>
<evidence type="ECO:0000313" key="2">
    <source>
        <dbReference type="EMBL" id="MEL0656740.1"/>
    </source>
</evidence>
<gene>
    <name evidence="2" type="ORF">V6257_17090</name>
</gene>
<feature type="transmembrane region" description="Helical" evidence="1">
    <location>
        <begin position="159"/>
        <end position="179"/>
    </location>
</feature>
<keyword evidence="1" id="KW-0812">Transmembrane</keyword>
<accession>A0ABU9H4J7</accession>
<keyword evidence="1" id="KW-0472">Membrane</keyword>
<feature type="transmembrane region" description="Helical" evidence="1">
    <location>
        <begin position="218"/>
        <end position="236"/>
    </location>
</feature>
<evidence type="ECO:0000313" key="3">
    <source>
        <dbReference type="Proteomes" id="UP001371391"/>
    </source>
</evidence>
<name>A0ABU9H4J7_9GAMM</name>
<organism evidence="2 3">
    <name type="scientific">Pseudoalteromonas issachenkonii</name>
    <dbReference type="NCBI Taxonomy" id="152297"/>
    <lineage>
        <taxon>Bacteria</taxon>
        <taxon>Pseudomonadati</taxon>
        <taxon>Pseudomonadota</taxon>
        <taxon>Gammaproteobacteria</taxon>
        <taxon>Alteromonadales</taxon>
        <taxon>Pseudoalteromonadaceae</taxon>
        <taxon>Pseudoalteromonas</taxon>
    </lineage>
</organism>
<reference evidence="2 3" key="1">
    <citation type="submission" date="2024-02" db="EMBL/GenBank/DDBJ databases">
        <title>Bacteria isolated from the canopy kelp, Nereocystis luetkeana.</title>
        <authorList>
            <person name="Pfister C.A."/>
            <person name="Younker I.T."/>
            <person name="Light S.H."/>
        </authorList>
    </citation>
    <scope>NUCLEOTIDE SEQUENCE [LARGE SCALE GENOMIC DNA]</scope>
    <source>
        <strain evidence="2 3">TI.1.03</strain>
    </source>
</reference>
<keyword evidence="1" id="KW-1133">Transmembrane helix</keyword>
<dbReference type="EMBL" id="JBAKAW010000017">
    <property type="protein sequence ID" value="MEL0656740.1"/>
    <property type="molecule type" value="Genomic_DNA"/>
</dbReference>
<sequence>MDSQQFSSLESEVHKEKKALDVNLLALVSEAPHFTKEALNNTHVQGANFFSTFELFISSVSSEHETLSKVQIQDVITSIENVLKFSAEYWETMISVSKAILGTPYAPEKNFMKTSQSILKTYSEEKSLELRELFKSNGIPTTGFDSKENHRLTSIKIDWVSLVIGIVLLIASGIIIFHVDSYTGMQYFFTRIINSLSIALIFTGVAKNKIQAKINVPGLAITAAGTIAIFLTLYFANPAEMPIGDQNANVQTHNKAIKRNLLLTRFSGHPLITLKKLTRHPL</sequence>
<proteinExistence type="predicted"/>
<comment type="caution">
    <text evidence="2">The sequence shown here is derived from an EMBL/GenBank/DDBJ whole genome shotgun (WGS) entry which is preliminary data.</text>
</comment>